<evidence type="ECO:0000313" key="3">
    <source>
        <dbReference type="Proteomes" id="UP000076486"/>
    </source>
</evidence>
<evidence type="ECO:0000313" key="2">
    <source>
        <dbReference type="EMBL" id="KZN65902.1"/>
    </source>
</evidence>
<reference evidence="2 3" key="1">
    <citation type="submission" date="2013-07" db="EMBL/GenBank/DDBJ databases">
        <title>Comparative Genomic and Metabolomic Analysis of Twelve Strains of Pseudoalteromonas luteoviolacea.</title>
        <authorList>
            <person name="Vynne N.G."/>
            <person name="Mansson M."/>
            <person name="Gram L."/>
        </authorList>
    </citation>
    <scope>NUCLEOTIDE SEQUENCE [LARGE SCALE GENOMIC DNA]</scope>
    <source>
        <strain evidence="2 3">CPMOR-1</strain>
    </source>
</reference>
<feature type="compositionally biased region" description="Polar residues" evidence="1">
    <location>
        <begin position="1"/>
        <end position="11"/>
    </location>
</feature>
<dbReference type="Proteomes" id="UP000076486">
    <property type="component" value="Unassembled WGS sequence"/>
</dbReference>
<comment type="caution">
    <text evidence="2">The sequence shown here is derived from an EMBL/GenBank/DDBJ whole genome shotgun (WGS) entry which is preliminary data.</text>
</comment>
<protein>
    <submittedName>
        <fullName evidence="2">Uncharacterized protein</fullName>
    </submittedName>
</protein>
<gene>
    <name evidence="2" type="ORF">N473_10060</name>
</gene>
<name>A0A167M754_9GAMM</name>
<organism evidence="2 3">
    <name type="scientific">Pseudoalteromonas luteoviolacea CPMOR-1</name>
    <dbReference type="NCBI Taxonomy" id="1365248"/>
    <lineage>
        <taxon>Bacteria</taxon>
        <taxon>Pseudomonadati</taxon>
        <taxon>Pseudomonadota</taxon>
        <taxon>Gammaproteobacteria</taxon>
        <taxon>Alteromonadales</taxon>
        <taxon>Pseudoalteromonadaceae</taxon>
        <taxon>Pseudoalteromonas</taxon>
    </lineage>
</organism>
<proteinExistence type="predicted"/>
<dbReference type="EMBL" id="AUYC01000014">
    <property type="protein sequence ID" value="KZN65902.1"/>
    <property type="molecule type" value="Genomic_DNA"/>
</dbReference>
<sequence length="149" mass="16536">MQAMNVNSTHHTFYAPHTPLNKPSDVEIPKSTMQSASTQVQISDNAKHAQEKWQSIANQYDVHNISDAESANMSHELFDAGFINTTQMMILMAPSSMNESPLKKHDLLNDMKHTFKLSNALGGHTQASKNAHASAINILERLDETKHNG</sequence>
<feature type="region of interest" description="Disordered" evidence="1">
    <location>
        <begin position="1"/>
        <end position="34"/>
    </location>
</feature>
<dbReference type="AlphaFoldDB" id="A0A167M754"/>
<evidence type="ECO:0000256" key="1">
    <source>
        <dbReference type="SAM" id="MobiDB-lite"/>
    </source>
</evidence>
<accession>A0A167M754</accession>
<dbReference type="PATRIC" id="fig|1365248.3.peg.695"/>